<accession>A0ACC2X5N5</accession>
<comment type="caution">
    <text evidence="1">The sequence shown here is derived from an EMBL/GenBank/DDBJ whole genome shotgun (WGS) entry which is preliminary data.</text>
</comment>
<dbReference type="EMBL" id="JASBWV010000030">
    <property type="protein sequence ID" value="KAJ9118052.1"/>
    <property type="molecule type" value="Genomic_DNA"/>
</dbReference>
<evidence type="ECO:0000313" key="1">
    <source>
        <dbReference type="EMBL" id="KAJ9118052.1"/>
    </source>
</evidence>
<gene>
    <name evidence="1" type="ORF">QFC24_006324</name>
</gene>
<sequence>MATTSTRSSLRKSARAVTRAKPAKQKEEESDLSSDDDDASEGEDVYRDPEEEEEEDGSDGLPADAEDSDDGEDEEFGPSSLKNRGGKRKRVSPSSTKTTTTTAKSRRTSKNIGKPVVATLSSSKKVVVEKNGKRAKKATAGGAAGDNYPLAASDTQRPKKSANKTNNGDNSVDEDEDDDDDEEEPGEEDYSSYSDAEPGSSEDFDLEEGQEIKGRIFAAPKGGHGQISRNTFKFLVNLQNPERNDREWFKVHEPAYRVAEQISCMSPAMSYNTECQDSTESFGLLDHGWVVQPRGRSLIAGGVWAPGKNELASIRQSIKTDPSQLRNIISAPDFTKLFGPASPTGRGKGARCNVFGHDDQLKVAPKGVAKDHADIDLLKLRSIAVVKNFTDAEVTSPEFMDILLLVASKITPLVH</sequence>
<organism evidence="1 2">
    <name type="scientific">Naganishia onofrii</name>
    <dbReference type="NCBI Taxonomy" id="1851511"/>
    <lineage>
        <taxon>Eukaryota</taxon>
        <taxon>Fungi</taxon>
        <taxon>Dikarya</taxon>
        <taxon>Basidiomycota</taxon>
        <taxon>Agaricomycotina</taxon>
        <taxon>Tremellomycetes</taxon>
        <taxon>Filobasidiales</taxon>
        <taxon>Filobasidiaceae</taxon>
        <taxon>Naganishia</taxon>
    </lineage>
</organism>
<proteinExistence type="predicted"/>
<name>A0ACC2X5N5_9TREE</name>
<keyword evidence="2" id="KW-1185">Reference proteome</keyword>
<protein>
    <submittedName>
        <fullName evidence="1">Uncharacterized protein</fullName>
    </submittedName>
</protein>
<evidence type="ECO:0000313" key="2">
    <source>
        <dbReference type="Proteomes" id="UP001234202"/>
    </source>
</evidence>
<reference evidence="1" key="1">
    <citation type="submission" date="2023-04" db="EMBL/GenBank/DDBJ databases">
        <title>Draft Genome sequencing of Naganishia species isolated from polar environments using Oxford Nanopore Technology.</title>
        <authorList>
            <person name="Leo P."/>
            <person name="Venkateswaran K."/>
        </authorList>
    </citation>
    <scope>NUCLEOTIDE SEQUENCE</scope>
    <source>
        <strain evidence="1">DBVPG 5303</strain>
    </source>
</reference>
<dbReference type="Proteomes" id="UP001234202">
    <property type="component" value="Unassembled WGS sequence"/>
</dbReference>